<organism evidence="7 8">
    <name type="scientific">Desulfacinum infernum DSM 9756</name>
    <dbReference type="NCBI Taxonomy" id="1121391"/>
    <lineage>
        <taxon>Bacteria</taxon>
        <taxon>Pseudomonadati</taxon>
        <taxon>Thermodesulfobacteriota</taxon>
        <taxon>Syntrophobacteria</taxon>
        <taxon>Syntrophobacterales</taxon>
        <taxon>Syntrophobacteraceae</taxon>
        <taxon>Desulfacinum</taxon>
    </lineage>
</organism>
<feature type="transmembrane region" description="Helical" evidence="5">
    <location>
        <begin position="105"/>
        <end position="132"/>
    </location>
</feature>
<dbReference type="PROSITE" id="PS51007">
    <property type="entry name" value="CYTC"/>
    <property type="match status" value="1"/>
</dbReference>
<dbReference type="OrthoDB" id="5431724at2"/>
<keyword evidence="5" id="KW-0472">Membrane</keyword>
<feature type="transmembrane region" description="Helical" evidence="5">
    <location>
        <begin position="51"/>
        <end position="67"/>
    </location>
</feature>
<keyword evidence="2 4" id="KW-0479">Metal-binding</keyword>
<evidence type="ECO:0000256" key="2">
    <source>
        <dbReference type="ARBA" id="ARBA00022723"/>
    </source>
</evidence>
<dbReference type="GO" id="GO:0020037">
    <property type="term" value="F:heme binding"/>
    <property type="evidence" value="ECO:0007669"/>
    <property type="project" value="InterPro"/>
</dbReference>
<keyword evidence="5" id="KW-0812">Transmembrane</keyword>
<dbReference type="InterPro" id="IPR045382">
    <property type="entry name" value="DUF6529"/>
</dbReference>
<evidence type="ECO:0000256" key="4">
    <source>
        <dbReference type="PROSITE-ProRule" id="PRU00433"/>
    </source>
</evidence>
<sequence length="229" mass="24786">MISLTLKSWLSMPILGLGVIQLVTALELLGRPERRFDAQRLRRIHQTAGRIAFSWIIVISVLCFMILRASGGEMTSRGAVHSLTAVLLVVLLAVKICIARFYRKLFHLVVPLGLVSFVLLLTTLTLSAGVHLTASGRTALRPPAEGRAASGQTLFVEECADCHYSDKEETKIGPGLGGLAQRGILPSSKRSATVENIKAQLNTPYGAMPAFADLPEADKDALAAFLLRR</sequence>
<name>A0A1M4TDL1_9BACT</name>
<evidence type="ECO:0000313" key="7">
    <source>
        <dbReference type="EMBL" id="SHE42629.1"/>
    </source>
</evidence>
<dbReference type="STRING" id="1121391.SAMN02745206_00260"/>
<dbReference type="Proteomes" id="UP000184076">
    <property type="component" value="Unassembled WGS sequence"/>
</dbReference>
<evidence type="ECO:0000256" key="3">
    <source>
        <dbReference type="ARBA" id="ARBA00023004"/>
    </source>
</evidence>
<proteinExistence type="predicted"/>
<dbReference type="GO" id="GO:0009055">
    <property type="term" value="F:electron transfer activity"/>
    <property type="evidence" value="ECO:0007669"/>
    <property type="project" value="InterPro"/>
</dbReference>
<keyword evidence="1 4" id="KW-0349">Heme</keyword>
<keyword evidence="8" id="KW-1185">Reference proteome</keyword>
<feature type="transmembrane region" description="Helical" evidence="5">
    <location>
        <begin position="79"/>
        <end position="98"/>
    </location>
</feature>
<dbReference type="RefSeq" id="WP_073036219.1">
    <property type="nucleotide sequence ID" value="NZ_FQVB01000004.1"/>
</dbReference>
<feature type="transmembrane region" description="Helical" evidence="5">
    <location>
        <begin position="12"/>
        <end position="30"/>
    </location>
</feature>
<protein>
    <submittedName>
        <fullName evidence="7">Cytochrome c2</fullName>
    </submittedName>
</protein>
<dbReference type="Gene3D" id="1.10.760.10">
    <property type="entry name" value="Cytochrome c-like domain"/>
    <property type="match status" value="1"/>
</dbReference>
<dbReference type="EMBL" id="FQVB01000004">
    <property type="protein sequence ID" value="SHE42629.1"/>
    <property type="molecule type" value="Genomic_DNA"/>
</dbReference>
<dbReference type="InterPro" id="IPR009056">
    <property type="entry name" value="Cyt_c-like_dom"/>
</dbReference>
<dbReference type="GO" id="GO:0046872">
    <property type="term" value="F:metal ion binding"/>
    <property type="evidence" value="ECO:0007669"/>
    <property type="project" value="UniProtKB-KW"/>
</dbReference>
<dbReference type="Pfam" id="PF13442">
    <property type="entry name" value="Cytochrome_CBB3"/>
    <property type="match status" value="1"/>
</dbReference>
<dbReference type="SUPFAM" id="SSF46626">
    <property type="entry name" value="Cytochrome c"/>
    <property type="match status" value="1"/>
</dbReference>
<keyword evidence="5" id="KW-1133">Transmembrane helix</keyword>
<feature type="domain" description="Cytochrome c" evidence="6">
    <location>
        <begin position="146"/>
        <end position="229"/>
    </location>
</feature>
<gene>
    <name evidence="7" type="ORF">SAMN02745206_00260</name>
</gene>
<accession>A0A1M4TDL1</accession>
<evidence type="ECO:0000256" key="1">
    <source>
        <dbReference type="ARBA" id="ARBA00022617"/>
    </source>
</evidence>
<dbReference type="Pfam" id="PF20139">
    <property type="entry name" value="DUF6529"/>
    <property type="match status" value="1"/>
</dbReference>
<dbReference type="InterPro" id="IPR036909">
    <property type="entry name" value="Cyt_c-like_dom_sf"/>
</dbReference>
<evidence type="ECO:0000259" key="6">
    <source>
        <dbReference type="PROSITE" id="PS51007"/>
    </source>
</evidence>
<keyword evidence="3 4" id="KW-0408">Iron</keyword>
<evidence type="ECO:0000256" key="5">
    <source>
        <dbReference type="SAM" id="Phobius"/>
    </source>
</evidence>
<dbReference type="AlphaFoldDB" id="A0A1M4TDL1"/>
<evidence type="ECO:0000313" key="8">
    <source>
        <dbReference type="Proteomes" id="UP000184076"/>
    </source>
</evidence>
<reference evidence="8" key="1">
    <citation type="submission" date="2016-11" db="EMBL/GenBank/DDBJ databases">
        <authorList>
            <person name="Varghese N."/>
            <person name="Submissions S."/>
        </authorList>
    </citation>
    <scope>NUCLEOTIDE SEQUENCE [LARGE SCALE GENOMIC DNA]</scope>
    <source>
        <strain evidence="8">DSM 9756</strain>
    </source>
</reference>